<accession>A0A919REH3</accession>
<evidence type="ECO:0000313" key="1">
    <source>
        <dbReference type="EMBL" id="GII92398.1"/>
    </source>
</evidence>
<dbReference type="AlphaFoldDB" id="A0A919REH3"/>
<organism evidence="1 2">
    <name type="scientific">Sinosporangium siamense</name>
    <dbReference type="NCBI Taxonomy" id="1367973"/>
    <lineage>
        <taxon>Bacteria</taxon>
        <taxon>Bacillati</taxon>
        <taxon>Actinomycetota</taxon>
        <taxon>Actinomycetes</taxon>
        <taxon>Streptosporangiales</taxon>
        <taxon>Streptosporangiaceae</taxon>
        <taxon>Sinosporangium</taxon>
    </lineage>
</organism>
<sequence>MAEVVSEESRERDRTTKPVMYSSAGIRHMWRIEQVDDRPVVYTYELDPVVAGYVPTGIHHSRLIIDIGFPVDIDLGRLLG</sequence>
<dbReference type="InterPro" id="IPR012296">
    <property type="entry name" value="Nuclease_put_TT1808"/>
</dbReference>
<dbReference type="RefSeq" id="WP_307825655.1">
    <property type="nucleotide sequence ID" value="NZ_BOOW01000016.1"/>
</dbReference>
<comment type="caution">
    <text evidence="1">The sequence shown here is derived from an EMBL/GenBank/DDBJ whole genome shotgun (WGS) entry which is preliminary data.</text>
</comment>
<dbReference type="InterPro" id="IPR011335">
    <property type="entry name" value="Restrct_endonuc-II-like"/>
</dbReference>
<evidence type="ECO:0008006" key="3">
    <source>
        <dbReference type="Google" id="ProtNLM"/>
    </source>
</evidence>
<reference evidence="1" key="1">
    <citation type="submission" date="2021-01" db="EMBL/GenBank/DDBJ databases">
        <title>Whole genome shotgun sequence of Sinosporangium siamense NBRC 109515.</title>
        <authorList>
            <person name="Komaki H."/>
            <person name="Tamura T."/>
        </authorList>
    </citation>
    <scope>NUCLEOTIDE SEQUENCE</scope>
    <source>
        <strain evidence="1">NBRC 109515</strain>
    </source>
</reference>
<proteinExistence type="predicted"/>
<evidence type="ECO:0000313" key="2">
    <source>
        <dbReference type="Proteomes" id="UP000606172"/>
    </source>
</evidence>
<name>A0A919REH3_9ACTN</name>
<dbReference type="Gene3D" id="3.90.1570.10">
    <property type="entry name" value="tt1808, chain A"/>
    <property type="match status" value="1"/>
</dbReference>
<dbReference type="SUPFAM" id="SSF52980">
    <property type="entry name" value="Restriction endonuclease-like"/>
    <property type="match status" value="1"/>
</dbReference>
<keyword evidence="2" id="KW-1185">Reference proteome</keyword>
<gene>
    <name evidence="1" type="ORF">Ssi02_26290</name>
</gene>
<dbReference type="Proteomes" id="UP000606172">
    <property type="component" value="Unassembled WGS sequence"/>
</dbReference>
<protein>
    <recommendedName>
        <fullName evidence="3">Restriction endonuclease domain-containing protein</fullName>
    </recommendedName>
</protein>
<dbReference type="EMBL" id="BOOW01000016">
    <property type="protein sequence ID" value="GII92398.1"/>
    <property type="molecule type" value="Genomic_DNA"/>
</dbReference>